<keyword evidence="1" id="KW-0812">Transmembrane</keyword>
<gene>
    <name evidence="2" type="ORF">SAMN02745150_01239</name>
</gene>
<dbReference type="STRING" id="34097.SAMN02745150_01239"/>
<feature type="transmembrane region" description="Helical" evidence="1">
    <location>
        <begin position="23"/>
        <end position="50"/>
    </location>
</feature>
<keyword evidence="1" id="KW-0472">Membrane</keyword>
<dbReference type="Proteomes" id="UP000240042">
    <property type="component" value="Unassembled WGS sequence"/>
</dbReference>
<evidence type="ECO:0000313" key="3">
    <source>
        <dbReference type="Proteomes" id="UP000240042"/>
    </source>
</evidence>
<dbReference type="RefSeq" id="WP_092319732.1">
    <property type="nucleotide sequence ID" value="NZ_FOKY01000017.1"/>
</dbReference>
<keyword evidence="1" id="KW-1133">Transmembrane helix</keyword>
<sequence length="131" mass="15752">MFIELANQIASRYDVPNTFVETIVTMIIIPALWILRGIAIIGILLPVFRLFIIHNKYEYEHFGQRLIFVVAWIILNIWILFISNEDWFWKCIWIDMIGIILSIQYIIFLNNQLIENKYLKLLNIRQLKKKI</sequence>
<reference evidence="3" key="1">
    <citation type="submission" date="2016-10" db="EMBL/GenBank/DDBJ databases">
        <authorList>
            <person name="Varghese N."/>
            <person name="Submissions S."/>
        </authorList>
    </citation>
    <scope>NUCLEOTIDE SEQUENCE [LARGE SCALE GENOMIC DNA]</scope>
    <source>
        <strain evidence="3">ATCC 43811</strain>
    </source>
</reference>
<proteinExistence type="predicted"/>
<dbReference type="AlphaFoldDB" id="A0A1I1EYD0"/>
<name>A0A1I1EYD0_BREAD</name>
<accession>A0A1I1EYD0</accession>
<keyword evidence="3" id="KW-1185">Reference proteome</keyword>
<evidence type="ECO:0000256" key="1">
    <source>
        <dbReference type="SAM" id="Phobius"/>
    </source>
</evidence>
<evidence type="ECO:0000313" key="2">
    <source>
        <dbReference type="EMBL" id="SFB89913.1"/>
    </source>
</evidence>
<feature type="transmembrane region" description="Helical" evidence="1">
    <location>
        <begin position="87"/>
        <end position="108"/>
    </location>
</feature>
<protein>
    <submittedName>
        <fullName evidence="2">Uncharacterized protein</fullName>
    </submittedName>
</protein>
<feature type="transmembrane region" description="Helical" evidence="1">
    <location>
        <begin position="62"/>
        <end position="81"/>
    </location>
</feature>
<organism evidence="2 3">
    <name type="scientific">Brevinema andersonii</name>
    <dbReference type="NCBI Taxonomy" id="34097"/>
    <lineage>
        <taxon>Bacteria</taxon>
        <taxon>Pseudomonadati</taxon>
        <taxon>Spirochaetota</taxon>
        <taxon>Spirochaetia</taxon>
        <taxon>Brevinematales</taxon>
        <taxon>Brevinemataceae</taxon>
        <taxon>Brevinema</taxon>
    </lineage>
</organism>
<dbReference type="EMBL" id="FOKY01000017">
    <property type="protein sequence ID" value="SFB89913.1"/>
    <property type="molecule type" value="Genomic_DNA"/>
</dbReference>